<feature type="region of interest" description="Disordered" evidence="6">
    <location>
        <begin position="340"/>
        <end position="397"/>
    </location>
</feature>
<reference evidence="10" key="1">
    <citation type="submission" date="2013-02" db="EMBL/GenBank/DDBJ databases">
        <authorList>
            <person name="Hughes D."/>
        </authorList>
    </citation>
    <scope>NUCLEOTIDE SEQUENCE</scope>
    <source>
        <strain>Durham</strain>
        <strain evidence="10">NC isolate 2 -- Noor lab</strain>
    </source>
</reference>
<dbReference type="CDD" id="cd08001">
    <property type="entry name" value="WGR_PARP1_like"/>
    <property type="match status" value="1"/>
</dbReference>
<dbReference type="Gene3D" id="3.40.50.10190">
    <property type="entry name" value="BRCT domain"/>
    <property type="match status" value="1"/>
</dbReference>
<comment type="catalytic activity">
    <reaction evidence="5">
        <text>NAD(+) + (ADP-D-ribosyl)n-acceptor = nicotinamide + (ADP-D-ribosyl)n+1-acceptor + H(+).</text>
        <dbReference type="EC" id="2.4.2.30"/>
    </reaction>
</comment>
<dbReference type="InterPro" id="IPR012982">
    <property type="entry name" value="PARP1-like_PADR1_Zn_ribbon"/>
</dbReference>
<dbReference type="InterPro" id="IPR036930">
    <property type="entry name" value="WGR_dom_sf"/>
</dbReference>
<dbReference type="GO" id="GO:0005730">
    <property type="term" value="C:nucleolus"/>
    <property type="evidence" value="ECO:0007669"/>
    <property type="project" value="TreeGrafter"/>
</dbReference>
<dbReference type="InterPro" id="IPR001357">
    <property type="entry name" value="BRCT_dom"/>
</dbReference>
<organism evidence="9 10">
    <name type="scientific">Megaselia scalaris</name>
    <name type="common">Humpbacked fly</name>
    <name type="synonym">Phora scalaris</name>
    <dbReference type="NCBI Taxonomy" id="36166"/>
    <lineage>
        <taxon>Eukaryota</taxon>
        <taxon>Metazoa</taxon>
        <taxon>Ecdysozoa</taxon>
        <taxon>Arthropoda</taxon>
        <taxon>Hexapoda</taxon>
        <taxon>Insecta</taxon>
        <taxon>Pterygota</taxon>
        <taxon>Neoptera</taxon>
        <taxon>Endopterygota</taxon>
        <taxon>Diptera</taxon>
        <taxon>Brachycera</taxon>
        <taxon>Muscomorpha</taxon>
        <taxon>Platypezoidea</taxon>
        <taxon>Phoridae</taxon>
        <taxon>Megaseliini</taxon>
        <taxon>Megaselia</taxon>
    </lineage>
</organism>
<feature type="domain" description="WGR" evidence="8">
    <location>
        <begin position="254"/>
        <end position="352"/>
    </location>
</feature>
<keyword evidence="10" id="KW-1185">Reference proteome</keyword>
<keyword evidence="4" id="KW-0520">NAD</keyword>
<evidence type="ECO:0000256" key="1">
    <source>
        <dbReference type="ARBA" id="ARBA00012020"/>
    </source>
</evidence>
<keyword evidence="2" id="KW-0328">Glycosyltransferase</keyword>
<dbReference type="GO" id="GO:0006302">
    <property type="term" value="P:double-strand break repair"/>
    <property type="evidence" value="ECO:0007669"/>
    <property type="project" value="TreeGrafter"/>
</dbReference>
<dbReference type="PANTHER" id="PTHR10459">
    <property type="entry name" value="DNA LIGASE"/>
    <property type="match status" value="1"/>
</dbReference>
<dbReference type="GO" id="GO:0008270">
    <property type="term" value="F:zinc ion binding"/>
    <property type="evidence" value="ECO:0007669"/>
    <property type="project" value="InterPro"/>
</dbReference>
<dbReference type="STRING" id="36166.T1GPF1"/>
<evidence type="ECO:0000313" key="9">
    <source>
        <dbReference type="EnsemblMetazoa" id="MESCA005479-PA"/>
    </source>
</evidence>
<protein>
    <recommendedName>
        <fullName evidence="1">NAD(+) ADP-ribosyltransferase</fullName>
        <ecNumber evidence="1">2.4.2.30</ecNumber>
    </recommendedName>
</protein>
<dbReference type="CDD" id="cd17747">
    <property type="entry name" value="BRCT_PARP1"/>
    <property type="match status" value="1"/>
</dbReference>
<evidence type="ECO:0000256" key="4">
    <source>
        <dbReference type="ARBA" id="ARBA00023027"/>
    </source>
</evidence>
<dbReference type="SMART" id="SM00292">
    <property type="entry name" value="BRCT"/>
    <property type="match status" value="1"/>
</dbReference>
<name>T1GPF1_MEGSC</name>
<feature type="region of interest" description="Disordered" evidence="6">
    <location>
        <begin position="415"/>
        <end position="439"/>
    </location>
</feature>
<dbReference type="GO" id="GO:1990404">
    <property type="term" value="F:NAD+-protein mono-ADP-ribosyltransferase activity"/>
    <property type="evidence" value="ECO:0007669"/>
    <property type="project" value="TreeGrafter"/>
</dbReference>
<dbReference type="Gene3D" id="2.20.25.630">
    <property type="match status" value="1"/>
</dbReference>
<dbReference type="HOGENOM" id="CLU_437003_0_0_1"/>
<dbReference type="EnsemblMetazoa" id="MESCA005479-RA">
    <property type="protein sequence ID" value="MESCA005479-PA"/>
    <property type="gene ID" value="MESCA005479"/>
</dbReference>
<dbReference type="InterPro" id="IPR008893">
    <property type="entry name" value="WGR_domain"/>
</dbReference>
<keyword evidence="3" id="KW-0808">Transferase</keyword>
<feature type="compositionally biased region" description="Basic residues" evidence="6">
    <location>
        <begin position="426"/>
        <end position="435"/>
    </location>
</feature>
<feature type="compositionally biased region" description="Low complexity" evidence="6">
    <location>
        <begin position="346"/>
        <end position="372"/>
    </location>
</feature>
<dbReference type="SUPFAM" id="SSF52113">
    <property type="entry name" value="BRCT domain"/>
    <property type="match status" value="1"/>
</dbReference>
<dbReference type="InterPro" id="IPR050800">
    <property type="entry name" value="ARTD/PARP"/>
</dbReference>
<proteinExistence type="predicted"/>
<dbReference type="EMBL" id="CAQQ02151536">
    <property type="status" value="NOT_ANNOTATED_CDS"/>
    <property type="molecule type" value="Genomic_DNA"/>
</dbReference>
<dbReference type="Pfam" id="PF00533">
    <property type="entry name" value="BRCT"/>
    <property type="match status" value="1"/>
</dbReference>
<evidence type="ECO:0000313" key="10">
    <source>
        <dbReference type="Proteomes" id="UP000015102"/>
    </source>
</evidence>
<evidence type="ECO:0000259" key="7">
    <source>
        <dbReference type="PROSITE" id="PS50172"/>
    </source>
</evidence>
<dbReference type="Proteomes" id="UP000015102">
    <property type="component" value="Unassembled WGS sequence"/>
</dbReference>
<dbReference type="Pfam" id="PF08063">
    <property type="entry name" value="Zn_ribbon_PADR1"/>
    <property type="match status" value="1"/>
</dbReference>
<evidence type="ECO:0000256" key="3">
    <source>
        <dbReference type="ARBA" id="ARBA00022679"/>
    </source>
</evidence>
<dbReference type="EC" id="2.4.2.30" evidence="1"/>
<dbReference type="PROSITE" id="PS50172">
    <property type="entry name" value="BRCT"/>
    <property type="match status" value="1"/>
</dbReference>
<dbReference type="GO" id="GO:0003950">
    <property type="term" value="F:NAD+ poly-ADP-ribosyltransferase activity"/>
    <property type="evidence" value="ECO:0007669"/>
    <property type="project" value="UniProtKB-EC"/>
</dbReference>
<evidence type="ECO:0000256" key="6">
    <source>
        <dbReference type="SAM" id="MobiDB-lite"/>
    </source>
</evidence>
<evidence type="ECO:0000256" key="5">
    <source>
        <dbReference type="ARBA" id="ARBA00033987"/>
    </source>
</evidence>
<dbReference type="EMBL" id="CAQQ02151537">
    <property type="status" value="NOT_ANNOTATED_CDS"/>
    <property type="molecule type" value="Genomic_DNA"/>
</dbReference>
<dbReference type="PANTHER" id="PTHR10459:SF60">
    <property type="entry name" value="POLY [ADP-RIBOSE] POLYMERASE 2"/>
    <property type="match status" value="1"/>
</dbReference>
<evidence type="ECO:0000259" key="8">
    <source>
        <dbReference type="PROSITE" id="PS51977"/>
    </source>
</evidence>
<dbReference type="GO" id="GO:0070212">
    <property type="term" value="P:protein poly-ADP-ribosylation"/>
    <property type="evidence" value="ECO:0007669"/>
    <property type="project" value="TreeGrafter"/>
</dbReference>
<feature type="domain" description="BRCT" evidence="7">
    <location>
        <begin position="109"/>
        <end position="183"/>
    </location>
</feature>
<dbReference type="InterPro" id="IPR036420">
    <property type="entry name" value="BRCT_dom_sf"/>
</dbReference>
<dbReference type="PROSITE" id="PS51977">
    <property type="entry name" value="WGR"/>
    <property type="match status" value="1"/>
</dbReference>
<sequence>MTRVQMQELLEENGQEPVTVCKEGQFIFNNSGYLCTGSISEWAKCANLVKEPPRKRCKVPDSFKESFSFLKKVKKSPENRFIRYIAPSASTLAKRVKKEDTLDGPKVKRERPPLYNMTFCLVGIKDSDGEIKKKISSLGGVLSSSLNEKTTVIISNEKEVEKMGSRMEKAHEMGIHVVPLEYLDAVKEDPSGAISFINSKTLCDWGTDPAARIPQDELKSGKSKSIYTKSVPKSMKVTLKDGLAVDPDSGLEDIAKVYVKGKDKYTVTLGLTDIQRNKNSYYKLQVLVGDTKNKFWLFRSWGRIGTTIGGNKTESFNTLTDAINEFERLYLEKSGNEFSDHSGVYSPSPANTASSSSPTSTHHSSISSPQTPTGGGGGSGTNERTSGHKNSLKGTKLARRARSFKDDLFERISQIRTPTNTIGRAHSPHSPRNKHSSSASQMKFFVTSEDKNKTSYQLETHEKHIKNALRHLCDVISKKKFEVLPGNGTILLDLITSLHAVMQKVIMNENSTTFISATTKMYYSLGKLIKLCDEFLLNEDENDCSSLNTENVTGVAEEVEVAVQQLVQLATEKAKEKEKEKDGQKQMNNNTLKPTVVDIAAQRTSLPDIPLTPKERDILRNLHQIR</sequence>
<dbReference type="InterPro" id="IPR038650">
    <property type="entry name" value="PADR1_C_dom_sf"/>
</dbReference>
<reference evidence="9" key="2">
    <citation type="submission" date="2015-06" db="UniProtKB">
        <authorList>
            <consortium name="EnsemblMetazoa"/>
        </authorList>
    </citation>
    <scope>IDENTIFICATION</scope>
</reference>
<dbReference type="PROSITE" id="PS52007">
    <property type="entry name" value="PADR1"/>
    <property type="match status" value="1"/>
</dbReference>
<dbReference type="AlphaFoldDB" id="T1GPF1"/>
<evidence type="ECO:0000256" key="2">
    <source>
        <dbReference type="ARBA" id="ARBA00022676"/>
    </source>
</evidence>
<accession>T1GPF1</accession>
<dbReference type="SMART" id="SM00773">
    <property type="entry name" value="WGR"/>
    <property type="match status" value="1"/>
</dbReference>
<dbReference type="SUPFAM" id="SSF142921">
    <property type="entry name" value="WGR domain-like"/>
    <property type="match status" value="1"/>
</dbReference>
<dbReference type="Pfam" id="PF05406">
    <property type="entry name" value="WGR"/>
    <property type="match status" value="1"/>
</dbReference>
<dbReference type="SMART" id="SM01335">
    <property type="entry name" value="PADR1"/>
    <property type="match status" value="1"/>
</dbReference>